<evidence type="ECO:0000256" key="1">
    <source>
        <dbReference type="SAM" id="MobiDB-lite"/>
    </source>
</evidence>
<organism evidence="2">
    <name type="scientific">gut metagenome</name>
    <dbReference type="NCBI Taxonomy" id="749906"/>
    <lineage>
        <taxon>unclassified sequences</taxon>
        <taxon>metagenomes</taxon>
        <taxon>organismal metagenomes</taxon>
    </lineage>
</organism>
<dbReference type="AlphaFoldDB" id="J9BV67"/>
<feature type="region of interest" description="Disordered" evidence="1">
    <location>
        <begin position="1"/>
        <end position="35"/>
    </location>
</feature>
<comment type="caution">
    <text evidence="2">The sequence shown here is derived from an EMBL/GenBank/DDBJ whole genome shotgun (WGS) entry which is preliminary data.</text>
</comment>
<name>J9BV67_9ZZZZ</name>
<accession>J9BV67</accession>
<feature type="compositionally biased region" description="Basic and acidic residues" evidence="1">
    <location>
        <begin position="17"/>
        <end position="35"/>
    </location>
</feature>
<sequence length="35" mass="4003">MPAHPAEVVALPQQTVSKEERVVTPPSKWEDERFL</sequence>
<proteinExistence type="predicted"/>
<reference evidence="2" key="1">
    <citation type="journal article" date="2012" name="PLoS ONE">
        <title>Gene sets for utilization of primary and secondary nutrition supplies in the distal gut of endangered iberian lynx.</title>
        <authorList>
            <person name="Alcaide M."/>
            <person name="Messina E."/>
            <person name="Richter M."/>
            <person name="Bargiela R."/>
            <person name="Peplies J."/>
            <person name="Huws S.A."/>
            <person name="Newbold C.J."/>
            <person name="Golyshin P.N."/>
            <person name="Simon M.A."/>
            <person name="Lopez G."/>
            <person name="Yakimov M.M."/>
            <person name="Ferrer M."/>
        </authorList>
    </citation>
    <scope>NUCLEOTIDE SEQUENCE</scope>
</reference>
<dbReference type="EMBL" id="AMCI01008152">
    <property type="protein sequence ID" value="EJW91475.1"/>
    <property type="molecule type" value="Genomic_DNA"/>
</dbReference>
<evidence type="ECO:0000313" key="2">
    <source>
        <dbReference type="EMBL" id="EJW91475.1"/>
    </source>
</evidence>
<protein>
    <submittedName>
        <fullName evidence="2">Uncharacterized protein</fullName>
    </submittedName>
</protein>
<gene>
    <name evidence="2" type="ORF">EVA_20418</name>
</gene>
<feature type="non-terminal residue" evidence="2">
    <location>
        <position position="35"/>
    </location>
</feature>